<evidence type="ECO:0000313" key="8">
    <source>
        <dbReference type="Proteomes" id="UP000682134"/>
    </source>
</evidence>
<evidence type="ECO:0000313" key="7">
    <source>
        <dbReference type="EMBL" id="MBP0726178.1"/>
    </source>
</evidence>
<dbReference type="PANTHER" id="PTHR43370:SF1">
    <property type="entry name" value="GUANOSINE ABC TRANSPORTER PERMEASE PROTEIN NUPQ"/>
    <property type="match status" value="1"/>
</dbReference>
<evidence type="ECO:0000256" key="2">
    <source>
        <dbReference type="ARBA" id="ARBA00022475"/>
    </source>
</evidence>
<evidence type="ECO:0000256" key="5">
    <source>
        <dbReference type="ARBA" id="ARBA00023136"/>
    </source>
</evidence>
<feature type="transmembrane region" description="Helical" evidence="6">
    <location>
        <begin position="280"/>
        <end position="300"/>
    </location>
</feature>
<dbReference type="EMBL" id="JAGIYQ010000009">
    <property type="protein sequence ID" value="MBP0726178.1"/>
    <property type="molecule type" value="Genomic_DNA"/>
</dbReference>
<keyword evidence="2" id="KW-1003">Cell membrane</keyword>
<dbReference type="PANTHER" id="PTHR43370">
    <property type="entry name" value="SUGAR ABC TRANSPORTER INTEGRAL MEMBRANE PROTEIN-RELATED"/>
    <property type="match status" value="1"/>
</dbReference>
<feature type="transmembrane region" description="Helical" evidence="6">
    <location>
        <begin position="158"/>
        <end position="174"/>
    </location>
</feature>
<feature type="transmembrane region" description="Helical" evidence="6">
    <location>
        <begin position="254"/>
        <end position="274"/>
    </location>
</feature>
<comment type="subcellular location">
    <subcellularLocation>
        <location evidence="1">Cell membrane</location>
        <topology evidence="1">Multi-pass membrane protein</topology>
    </subcellularLocation>
</comment>
<keyword evidence="5 6" id="KW-0472">Membrane</keyword>
<keyword evidence="8" id="KW-1185">Reference proteome</keyword>
<dbReference type="Pfam" id="PF02653">
    <property type="entry name" value="BPD_transp_2"/>
    <property type="match status" value="1"/>
</dbReference>
<keyword evidence="3 6" id="KW-0812">Transmembrane</keyword>
<evidence type="ECO:0000256" key="4">
    <source>
        <dbReference type="ARBA" id="ARBA00022989"/>
    </source>
</evidence>
<gene>
    <name evidence="7" type="ORF">J5Y03_13425</name>
</gene>
<dbReference type="InterPro" id="IPR001851">
    <property type="entry name" value="ABC_transp_permease"/>
</dbReference>
<name>A0A940NWD3_9BACI</name>
<evidence type="ECO:0000256" key="6">
    <source>
        <dbReference type="SAM" id="Phobius"/>
    </source>
</evidence>
<evidence type="ECO:0000256" key="3">
    <source>
        <dbReference type="ARBA" id="ARBA00022692"/>
    </source>
</evidence>
<reference evidence="7" key="1">
    <citation type="submission" date="2021-04" db="EMBL/GenBank/DDBJ databases">
        <title>Genome seq and assembly of Bacillus sp.</title>
        <authorList>
            <person name="Chhetri G."/>
        </authorList>
    </citation>
    <scope>NUCLEOTIDE SEQUENCE</scope>
    <source>
        <strain evidence="7">RG28</strain>
    </source>
</reference>
<dbReference type="AlphaFoldDB" id="A0A940NWD3"/>
<feature type="transmembrane region" description="Helical" evidence="6">
    <location>
        <begin position="229"/>
        <end position="247"/>
    </location>
</feature>
<feature type="transmembrane region" description="Helical" evidence="6">
    <location>
        <begin position="96"/>
        <end position="115"/>
    </location>
</feature>
<sequence length="319" mass="33698">MDLIIQIFPYAIAYTIPLLIVALGGLFSERSGVVNIGLEGLMVVGGFASALSISKLQQSYPNASWVIWVGLLIAMLAGALFSLLHAFASINLNADQVISGIAINMIAGALTVFLARNITGSGNIRITGMSRGDVDILGLNLSHIPLIGSLFFKNAYSTTWLVLSILVISIFVLYKTRFGLRLRACGEYPQAADAAGINVYRIRYIGVMISGAFSGLGGAIILVTYSGEFSGSVAGLGFLAIAALIFGQWKPLGILAASLFFGVATTITNVAQVVPSFAAIPQLVLKIFPYVVTLIALVIFSKSSQAPKSVGVPYEKGKR</sequence>
<keyword evidence="4 6" id="KW-1133">Transmembrane helix</keyword>
<feature type="transmembrane region" description="Helical" evidence="6">
    <location>
        <begin position="65"/>
        <end position="90"/>
    </location>
</feature>
<organism evidence="7 8">
    <name type="scientific">Gottfriedia endophytica</name>
    <dbReference type="NCBI Taxonomy" id="2820819"/>
    <lineage>
        <taxon>Bacteria</taxon>
        <taxon>Bacillati</taxon>
        <taxon>Bacillota</taxon>
        <taxon>Bacilli</taxon>
        <taxon>Bacillales</taxon>
        <taxon>Bacillaceae</taxon>
        <taxon>Gottfriedia</taxon>
    </lineage>
</organism>
<feature type="transmembrane region" description="Helical" evidence="6">
    <location>
        <begin position="7"/>
        <end position="27"/>
    </location>
</feature>
<dbReference type="Proteomes" id="UP000682134">
    <property type="component" value="Unassembled WGS sequence"/>
</dbReference>
<evidence type="ECO:0000256" key="1">
    <source>
        <dbReference type="ARBA" id="ARBA00004651"/>
    </source>
</evidence>
<dbReference type="GO" id="GO:0022857">
    <property type="term" value="F:transmembrane transporter activity"/>
    <property type="evidence" value="ECO:0007669"/>
    <property type="project" value="InterPro"/>
</dbReference>
<feature type="transmembrane region" description="Helical" evidence="6">
    <location>
        <begin position="33"/>
        <end position="53"/>
    </location>
</feature>
<protein>
    <submittedName>
        <fullName evidence="7">ABC transporter permease</fullName>
    </submittedName>
</protein>
<dbReference type="CDD" id="cd06580">
    <property type="entry name" value="TM_PBP1_transp_TpRbsC_like"/>
    <property type="match status" value="1"/>
</dbReference>
<feature type="transmembrane region" description="Helical" evidence="6">
    <location>
        <begin position="204"/>
        <end position="223"/>
    </location>
</feature>
<accession>A0A940NWD3</accession>
<dbReference type="GO" id="GO:0005886">
    <property type="term" value="C:plasma membrane"/>
    <property type="evidence" value="ECO:0007669"/>
    <property type="project" value="UniProtKB-SubCell"/>
</dbReference>
<dbReference type="RefSeq" id="WP_209406523.1">
    <property type="nucleotide sequence ID" value="NZ_JAGIYQ010000009.1"/>
</dbReference>
<comment type="caution">
    <text evidence="7">The sequence shown here is derived from an EMBL/GenBank/DDBJ whole genome shotgun (WGS) entry which is preliminary data.</text>
</comment>
<proteinExistence type="predicted"/>